<organism evidence="3 4">
    <name type="scientific">Saponaria officinalis</name>
    <name type="common">Common soapwort</name>
    <name type="synonym">Lychnis saponaria</name>
    <dbReference type="NCBI Taxonomy" id="3572"/>
    <lineage>
        <taxon>Eukaryota</taxon>
        <taxon>Viridiplantae</taxon>
        <taxon>Streptophyta</taxon>
        <taxon>Embryophyta</taxon>
        <taxon>Tracheophyta</taxon>
        <taxon>Spermatophyta</taxon>
        <taxon>Magnoliopsida</taxon>
        <taxon>eudicotyledons</taxon>
        <taxon>Gunneridae</taxon>
        <taxon>Pentapetalae</taxon>
        <taxon>Caryophyllales</taxon>
        <taxon>Caryophyllaceae</taxon>
        <taxon>Caryophylleae</taxon>
        <taxon>Saponaria</taxon>
    </lineage>
</organism>
<dbReference type="Proteomes" id="UP001443914">
    <property type="component" value="Unassembled WGS sequence"/>
</dbReference>
<feature type="domain" description="SWIM-type" evidence="2">
    <location>
        <begin position="71"/>
        <end position="107"/>
    </location>
</feature>
<gene>
    <name evidence="3" type="ORF">RND81_07G171900</name>
</gene>
<dbReference type="InterPro" id="IPR007527">
    <property type="entry name" value="Znf_SWIM"/>
</dbReference>
<dbReference type="PANTHER" id="PTHR47718:SF13">
    <property type="entry name" value="OS09G0290500 PROTEIN"/>
    <property type="match status" value="1"/>
</dbReference>
<evidence type="ECO:0000313" key="4">
    <source>
        <dbReference type="Proteomes" id="UP001443914"/>
    </source>
</evidence>
<keyword evidence="4" id="KW-1185">Reference proteome</keyword>
<keyword evidence="1" id="KW-0863">Zinc-finger</keyword>
<accession>A0AAW1JTD8</accession>
<evidence type="ECO:0000256" key="1">
    <source>
        <dbReference type="PROSITE-ProRule" id="PRU00325"/>
    </source>
</evidence>
<name>A0AAW1JTD8_SAPOF</name>
<dbReference type="PROSITE" id="PS50966">
    <property type="entry name" value="ZF_SWIM"/>
    <property type="match status" value="1"/>
</dbReference>
<dbReference type="EMBL" id="JBDFQZ010000007">
    <property type="protein sequence ID" value="KAK9707090.1"/>
    <property type="molecule type" value="Genomic_DNA"/>
</dbReference>
<keyword evidence="1" id="KW-0479">Metal-binding</keyword>
<proteinExistence type="predicted"/>
<evidence type="ECO:0000259" key="2">
    <source>
        <dbReference type="PROSITE" id="PS50966"/>
    </source>
</evidence>
<dbReference type="PANTHER" id="PTHR47718">
    <property type="entry name" value="OS01G0519700 PROTEIN"/>
    <property type="match status" value="1"/>
</dbReference>
<evidence type="ECO:0000313" key="3">
    <source>
        <dbReference type="EMBL" id="KAK9707090.1"/>
    </source>
</evidence>
<sequence length="182" mass="21396">MDRPLRCEKSILVEDVFHKLYTNEKFKEVKEKVLGLLHTNVVLVLKMGSYAKYVASEKIVNPVWRTTRKTFDVNIDTSKGEFNCTCKLFEFRGILSRHIIRCIEIEDVKCIPDKYIVSRWRKDLVRPYESVRVGYYDPTECGRVKRSMEVKLRNDYISRLALQDDEAYGIYERGTSGVIKEL</sequence>
<dbReference type="GO" id="GO:0008270">
    <property type="term" value="F:zinc ion binding"/>
    <property type="evidence" value="ECO:0007669"/>
    <property type="project" value="UniProtKB-KW"/>
</dbReference>
<protein>
    <recommendedName>
        <fullName evidence="2">SWIM-type domain-containing protein</fullName>
    </recommendedName>
</protein>
<reference evidence="3" key="1">
    <citation type="submission" date="2024-03" db="EMBL/GenBank/DDBJ databases">
        <title>WGS assembly of Saponaria officinalis var. Norfolk2.</title>
        <authorList>
            <person name="Jenkins J."/>
            <person name="Shu S."/>
            <person name="Grimwood J."/>
            <person name="Barry K."/>
            <person name="Goodstein D."/>
            <person name="Schmutz J."/>
            <person name="Leebens-Mack J."/>
            <person name="Osbourn A."/>
        </authorList>
    </citation>
    <scope>NUCLEOTIDE SEQUENCE [LARGE SCALE GENOMIC DNA]</scope>
    <source>
        <strain evidence="3">JIC</strain>
    </source>
</reference>
<comment type="caution">
    <text evidence="3">The sequence shown here is derived from an EMBL/GenBank/DDBJ whole genome shotgun (WGS) entry which is preliminary data.</text>
</comment>
<keyword evidence="1" id="KW-0862">Zinc</keyword>
<dbReference type="AlphaFoldDB" id="A0AAW1JTD8"/>